<dbReference type="Pfam" id="PF17805">
    <property type="entry name" value="AsnC_trans_reg2"/>
    <property type="match status" value="2"/>
</dbReference>
<feature type="domain" description="Siroheme decarboxylase NirL-like HTH" evidence="7">
    <location>
        <begin position="25"/>
        <end position="71"/>
    </location>
</feature>
<dbReference type="AlphaFoldDB" id="G0EGR1"/>
<evidence type="ECO:0000256" key="1">
    <source>
        <dbReference type="ARBA" id="ARBA00023239"/>
    </source>
</evidence>
<dbReference type="GO" id="GO:0016829">
    <property type="term" value="F:lyase activity"/>
    <property type="evidence" value="ECO:0007669"/>
    <property type="project" value="UniProtKB-KW"/>
</dbReference>
<dbReference type="eggNOG" id="arCOG01628">
    <property type="taxonomic scope" value="Archaea"/>
</dbReference>
<name>G0EGR1_PYRF1</name>
<evidence type="ECO:0000313" key="8">
    <source>
        <dbReference type="EMBL" id="AEM39209.1"/>
    </source>
</evidence>
<dbReference type="HOGENOM" id="CLU_049427_1_0_2"/>
<sequence length="344" mass="38811">MRFNLLFYALGVTVRLVHIGLGEFERRALMLLQYEFPLDSLDPFEHVAVKLGVDTDHLLSALQRLAEQGILKRVGFYVNPRSRRKSVALVAFRGGNVDKAASLCASDDEVTHCYERDGGEWRVWVVRRARSIDELLSWAASFARNIGADGFEVLVARRVHRLSVKYDLYRGVSRAGPYTRVVLNPPSPEELGLPSELPALVRSLPLSRRPYASIAERLGLREEDVLQGVKLLLERGVLGDPGAVLDGHRIGFRYNAMVVAWPRTSTERLCEEIVDNIPEATHIVERLPYPSDTKAYWAPTCYAMVHGVSRDVIEPVIRRVEQLDSVDRVEVLYSVRDLKPGAER</sequence>
<evidence type="ECO:0000256" key="4">
    <source>
        <dbReference type="ARBA" id="ARBA00023471"/>
    </source>
</evidence>
<dbReference type="PANTHER" id="PTHR43413">
    <property type="entry name" value="TRANSCRIPTIONAL REGULATOR, ASNC FAMILY"/>
    <property type="match status" value="1"/>
</dbReference>
<dbReference type="Pfam" id="PF22451">
    <property type="entry name" value="NirdL-like_HTH"/>
    <property type="match status" value="2"/>
</dbReference>
<dbReference type="Gene3D" id="3.30.70.3460">
    <property type="match status" value="2"/>
</dbReference>
<feature type="domain" description="Siroheme decarboxylase NirL-like HTH" evidence="7">
    <location>
        <begin position="202"/>
        <end position="238"/>
    </location>
</feature>
<organism evidence="8 9">
    <name type="scientific">Pyrolobus fumarii (strain DSM 11204 / 1A)</name>
    <dbReference type="NCBI Taxonomy" id="694429"/>
    <lineage>
        <taxon>Archaea</taxon>
        <taxon>Thermoproteota</taxon>
        <taxon>Thermoprotei</taxon>
        <taxon>Desulfurococcales</taxon>
        <taxon>Pyrodictiaceae</taxon>
        <taxon>Pyrolobus</taxon>
    </lineage>
</organism>
<protein>
    <recommendedName>
        <fullName evidence="4">siroheme decarboxylase</fullName>
        <ecNumber evidence="4">4.1.1.111</ecNumber>
    </recommendedName>
</protein>
<feature type="domain" description="Siroheme decarboxylase AsnC-like ligand binding" evidence="6">
    <location>
        <begin position="249"/>
        <end position="339"/>
    </location>
</feature>
<dbReference type="KEGG" id="pfm:Pyrfu_1351"/>
<comment type="similarity">
    <text evidence="3">Belongs to the Ahb/Nir family.</text>
</comment>
<dbReference type="STRING" id="694429.Pyrfu_1351"/>
<dbReference type="InParanoid" id="G0EGR1"/>
<dbReference type="PANTHER" id="PTHR43413:SF1">
    <property type="entry name" value="SIROHEME DECARBOXYLASE NIRL SUBUNIT"/>
    <property type="match status" value="1"/>
</dbReference>
<proteinExistence type="inferred from homology"/>
<keyword evidence="9" id="KW-1185">Reference proteome</keyword>
<evidence type="ECO:0000259" key="6">
    <source>
        <dbReference type="Pfam" id="PF17805"/>
    </source>
</evidence>
<dbReference type="InterPro" id="IPR040523">
    <property type="entry name" value="AsnC_trans_reg2"/>
</dbReference>
<reference evidence="8 9" key="1">
    <citation type="journal article" date="2011" name="Stand. Genomic Sci.">
        <title>Complete genome sequence of the hyperthermophilic chemolithoautotroph Pyrolobus fumarii type strain (1A).</title>
        <authorList>
            <person name="Anderson I."/>
            <person name="Goker M."/>
            <person name="Nolan M."/>
            <person name="Lucas S."/>
            <person name="Hammon N."/>
            <person name="Deshpande S."/>
            <person name="Cheng J.F."/>
            <person name="Tapia R."/>
            <person name="Han C."/>
            <person name="Goodwin L."/>
            <person name="Pitluck S."/>
            <person name="Huntemann M."/>
            <person name="Liolios K."/>
            <person name="Ivanova N."/>
            <person name="Pagani I."/>
            <person name="Mavromatis K."/>
            <person name="Ovchinikova G."/>
            <person name="Pati A."/>
            <person name="Chen A."/>
            <person name="Palaniappan K."/>
            <person name="Land M."/>
            <person name="Hauser L."/>
            <person name="Brambilla E.M."/>
            <person name="Huber H."/>
            <person name="Yasawong M."/>
            <person name="Rohde M."/>
            <person name="Spring S."/>
            <person name="Abt B."/>
            <person name="Sikorski J."/>
            <person name="Wirth R."/>
            <person name="Detter J.C."/>
            <person name="Woyke T."/>
            <person name="Bristow J."/>
            <person name="Eisen J.A."/>
            <person name="Markowitz V."/>
            <person name="Hugenholtz P."/>
            <person name="Kyrpides N.C."/>
            <person name="Klenk H.P."/>
            <person name="Lapidus A."/>
        </authorList>
    </citation>
    <scope>NUCLEOTIDE SEQUENCE [LARGE SCALE GENOMIC DNA]</scope>
    <source>
        <strain evidence="9">DSM 11204 / 1A</strain>
    </source>
</reference>
<dbReference type="InterPro" id="IPR053953">
    <property type="entry name" value="NirdL-like_HTH"/>
</dbReference>
<dbReference type="Proteomes" id="UP000001037">
    <property type="component" value="Chromosome"/>
</dbReference>
<accession>G0EGR1</accession>
<dbReference type="EMBL" id="CP002838">
    <property type="protein sequence ID" value="AEM39209.1"/>
    <property type="molecule type" value="Genomic_DNA"/>
</dbReference>
<evidence type="ECO:0000256" key="3">
    <source>
        <dbReference type="ARBA" id="ARBA00023457"/>
    </source>
</evidence>
<comment type="catalytic activity">
    <reaction evidence="5">
        <text>siroheme + 2 H(+) = 12,18-didecarboxysiroheme + 2 CO2</text>
        <dbReference type="Rhea" id="RHEA:19093"/>
        <dbReference type="ChEBI" id="CHEBI:15378"/>
        <dbReference type="ChEBI" id="CHEBI:16526"/>
        <dbReference type="ChEBI" id="CHEBI:60052"/>
        <dbReference type="ChEBI" id="CHEBI:140497"/>
        <dbReference type="EC" id="4.1.1.111"/>
    </reaction>
</comment>
<evidence type="ECO:0000256" key="2">
    <source>
        <dbReference type="ARBA" id="ARBA00023444"/>
    </source>
</evidence>
<evidence type="ECO:0000313" key="9">
    <source>
        <dbReference type="Proteomes" id="UP000001037"/>
    </source>
</evidence>
<dbReference type="InterPro" id="IPR050684">
    <property type="entry name" value="HTH-Siroheme_Decarb"/>
</dbReference>
<evidence type="ECO:0000256" key="5">
    <source>
        <dbReference type="ARBA" id="ARBA00048470"/>
    </source>
</evidence>
<evidence type="ECO:0000259" key="7">
    <source>
        <dbReference type="Pfam" id="PF22451"/>
    </source>
</evidence>
<feature type="domain" description="Siroheme decarboxylase AsnC-like ligand binding" evidence="6">
    <location>
        <begin position="88"/>
        <end position="158"/>
    </location>
</feature>
<comment type="pathway">
    <text evidence="2">Porphyrin-containing compound metabolism.</text>
</comment>
<gene>
    <name evidence="8" type="ordered locus">Pyrfu_1351</name>
</gene>
<dbReference type="EC" id="4.1.1.111" evidence="4"/>
<keyword evidence="1" id="KW-0456">Lyase</keyword>